<evidence type="ECO:0000256" key="3">
    <source>
        <dbReference type="ARBA" id="ARBA00023012"/>
    </source>
</evidence>
<evidence type="ECO:0000256" key="9">
    <source>
        <dbReference type="PROSITE-ProRule" id="PRU01091"/>
    </source>
</evidence>
<evidence type="ECO:0000256" key="4">
    <source>
        <dbReference type="ARBA" id="ARBA00023015"/>
    </source>
</evidence>
<dbReference type="SMART" id="SM00448">
    <property type="entry name" value="REC"/>
    <property type="match status" value="1"/>
</dbReference>
<evidence type="ECO:0000259" key="11">
    <source>
        <dbReference type="PROSITE" id="PS51755"/>
    </source>
</evidence>
<evidence type="ECO:0000256" key="7">
    <source>
        <dbReference type="ARBA" id="ARBA00024735"/>
    </source>
</evidence>
<comment type="caution">
    <text evidence="12">The sequence shown here is derived from an EMBL/GenBank/DDBJ whole genome shotgun (WGS) entry which is preliminary data.</text>
</comment>
<feature type="domain" description="Response regulatory" evidence="10">
    <location>
        <begin position="9"/>
        <end position="122"/>
    </location>
</feature>
<name>A0A369T7F4_9PROT</name>
<evidence type="ECO:0000313" key="13">
    <source>
        <dbReference type="Proteomes" id="UP000253941"/>
    </source>
</evidence>
<evidence type="ECO:0000313" key="12">
    <source>
        <dbReference type="EMBL" id="RDD61269.1"/>
    </source>
</evidence>
<dbReference type="GO" id="GO:0000976">
    <property type="term" value="F:transcription cis-regulatory region binding"/>
    <property type="evidence" value="ECO:0007669"/>
    <property type="project" value="TreeGrafter"/>
</dbReference>
<dbReference type="Proteomes" id="UP000253941">
    <property type="component" value="Unassembled WGS sequence"/>
</dbReference>
<dbReference type="PROSITE" id="PS50110">
    <property type="entry name" value="RESPONSE_REGULATORY"/>
    <property type="match status" value="1"/>
</dbReference>
<keyword evidence="3" id="KW-0902">Two-component regulatory system</keyword>
<protein>
    <recommendedName>
        <fullName evidence="1">Phosphate regulon transcriptional regulatory protein PhoB</fullName>
    </recommendedName>
</protein>
<keyword evidence="13" id="KW-1185">Reference proteome</keyword>
<gene>
    <name evidence="12" type="ORF">DRB17_13430</name>
</gene>
<dbReference type="AlphaFoldDB" id="A0A369T7F4"/>
<dbReference type="PANTHER" id="PTHR48111">
    <property type="entry name" value="REGULATOR OF RPOS"/>
    <property type="match status" value="1"/>
</dbReference>
<reference evidence="12 13" key="1">
    <citation type="submission" date="2018-07" db="EMBL/GenBank/DDBJ databases">
        <title>Venubactetium sediminum gen. nov., sp. nov., isolated from a marine solar saltern.</title>
        <authorList>
            <person name="Wang S."/>
        </authorList>
    </citation>
    <scope>NUCLEOTIDE SEQUENCE [LARGE SCALE GENOMIC DNA]</scope>
    <source>
        <strain evidence="12 13">WD2A32</strain>
    </source>
</reference>
<evidence type="ECO:0000256" key="1">
    <source>
        <dbReference type="ARBA" id="ARBA00013332"/>
    </source>
</evidence>
<comment type="function">
    <text evidence="7">This protein is a positive regulator for the phosphate regulon. Transcription of this operon is positively regulated by PhoB and PhoR when phosphate is limited.</text>
</comment>
<dbReference type="InterPro" id="IPR011006">
    <property type="entry name" value="CheY-like_superfamily"/>
</dbReference>
<dbReference type="Gene3D" id="3.40.50.2300">
    <property type="match status" value="1"/>
</dbReference>
<feature type="modified residue" description="4-aspartylphosphate" evidence="8">
    <location>
        <position position="58"/>
    </location>
</feature>
<dbReference type="FunFam" id="3.40.50.2300:FF:000001">
    <property type="entry name" value="DNA-binding response regulator PhoB"/>
    <property type="match status" value="1"/>
</dbReference>
<dbReference type="GO" id="GO:0006355">
    <property type="term" value="P:regulation of DNA-templated transcription"/>
    <property type="evidence" value="ECO:0007669"/>
    <property type="project" value="InterPro"/>
</dbReference>
<dbReference type="PANTHER" id="PTHR48111:SF4">
    <property type="entry name" value="DNA-BINDING DUAL TRANSCRIPTIONAL REGULATOR OMPR"/>
    <property type="match status" value="1"/>
</dbReference>
<dbReference type="InterPro" id="IPR039420">
    <property type="entry name" value="WalR-like"/>
</dbReference>
<keyword evidence="6" id="KW-0804">Transcription</keyword>
<dbReference type="Pfam" id="PF00486">
    <property type="entry name" value="Trans_reg_C"/>
    <property type="match status" value="1"/>
</dbReference>
<dbReference type="EMBL" id="QPMH01000013">
    <property type="protein sequence ID" value="RDD61269.1"/>
    <property type="molecule type" value="Genomic_DNA"/>
</dbReference>
<dbReference type="PROSITE" id="PS51755">
    <property type="entry name" value="OMPR_PHOB"/>
    <property type="match status" value="1"/>
</dbReference>
<evidence type="ECO:0000256" key="6">
    <source>
        <dbReference type="ARBA" id="ARBA00023163"/>
    </source>
</evidence>
<dbReference type="GO" id="GO:0005829">
    <property type="term" value="C:cytosol"/>
    <property type="evidence" value="ECO:0007669"/>
    <property type="project" value="TreeGrafter"/>
</dbReference>
<dbReference type="GO" id="GO:0032993">
    <property type="term" value="C:protein-DNA complex"/>
    <property type="evidence" value="ECO:0007669"/>
    <property type="project" value="TreeGrafter"/>
</dbReference>
<dbReference type="SUPFAM" id="SSF52172">
    <property type="entry name" value="CheY-like"/>
    <property type="match status" value="1"/>
</dbReference>
<evidence type="ECO:0000256" key="5">
    <source>
        <dbReference type="ARBA" id="ARBA00023125"/>
    </source>
</evidence>
<accession>A0A369T7F4</accession>
<dbReference type="CDD" id="cd17574">
    <property type="entry name" value="REC_OmpR"/>
    <property type="match status" value="1"/>
</dbReference>
<evidence type="ECO:0000259" key="10">
    <source>
        <dbReference type="PROSITE" id="PS50110"/>
    </source>
</evidence>
<dbReference type="InterPro" id="IPR001867">
    <property type="entry name" value="OmpR/PhoB-type_DNA-bd"/>
</dbReference>
<keyword evidence="2 8" id="KW-0597">Phosphoprotein</keyword>
<keyword evidence="4" id="KW-0805">Transcription regulation</keyword>
<keyword evidence="5 9" id="KW-0238">DNA-binding</keyword>
<dbReference type="InterPro" id="IPR036388">
    <property type="entry name" value="WH-like_DNA-bd_sf"/>
</dbReference>
<dbReference type="Gene3D" id="6.10.250.690">
    <property type="match status" value="1"/>
</dbReference>
<sequence>MPSPKANGLVLVIEDDRNICSLVETYLRKAGFETLSAHDGRSGLDLARRYKPGFVILDLLLPEMDGWDVCRELRRFSEVPLLILTAQKDEVDRVAGFTLGADDYVVKPFSPRELVERVRAILRRASPREAADAGTVLRHEGLELDAERYRLTRDGKPVALTPSEFSILKTLMSRPGRVFTREELLDRLHADGAAVVDRVIDVHVGKLRQKIERDPAKPAFIRTVRGVGYSFAEREAEPGEA</sequence>
<feature type="DNA-binding region" description="OmpR/PhoB-type" evidence="9">
    <location>
        <begin position="134"/>
        <end position="233"/>
    </location>
</feature>
<evidence type="ECO:0000256" key="8">
    <source>
        <dbReference type="PROSITE-ProRule" id="PRU00169"/>
    </source>
</evidence>
<dbReference type="Pfam" id="PF00072">
    <property type="entry name" value="Response_reg"/>
    <property type="match status" value="1"/>
</dbReference>
<feature type="domain" description="OmpR/PhoB-type" evidence="11">
    <location>
        <begin position="134"/>
        <end position="233"/>
    </location>
</feature>
<evidence type="ECO:0000256" key="2">
    <source>
        <dbReference type="ARBA" id="ARBA00022553"/>
    </source>
</evidence>
<dbReference type="GO" id="GO:0000156">
    <property type="term" value="F:phosphorelay response regulator activity"/>
    <property type="evidence" value="ECO:0007669"/>
    <property type="project" value="TreeGrafter"/>
</dbReference>
<dbReference type="CDD" id="cd00383">
    <property type="entry name" value="trans_reg_C"/>
    <property type="match status" value="1"/>
</dbReference>
<organism evidence="12 13">
    <name type="scientific">Ferruginivarius sediminum</name>
    <dbReference type="NCBI Taxonomy" id="2661937"/>
    <lineage>
        <taxon>Bacteria</taxon>
        <taxon>Pseudomonadati</taxon>
        <taxon>Pseudomonadota</taxon>
        <taxon>Alphaproteobacteria</taxon>
        <taxon>Rhodospirillales</taxon>
        <taxon>Rhodospirillaceae</taxon>
        <taxon>Ferruginivarius</taxon>
    </lineage>
</organism>
<dbReference type="SMART" id="SM00862">
    <property type="entry name" value="Trans_reg_C"/>
    <property type="match status" value="1"/>
</dbReference>
<dbReference type="FunFam" id="1.10.10.10:FF:000018">
    <property type="entry name" value="DNA-binding response regulator ResD"/>
    <property type="match status" value="1"/>
</dbReference>
<dbReference type="Gene3D" id="1.10.10.10">
    <property type="entry name" value="Winged helix-like DNA-binding domain superfamily/Winged helix DNA-binding domain"/>
    <property type="match status" value="1"/>
</dbReference>
<dbReference type="InterPro" id="IPR001789">
    <property type="entry name" value="Sig_transdc_resp-reg_receiver"/>
</dbReference>
<proteinExistence type="predicted"/>